<accession>A0A2L2XKE4</accession>
<dbReference type="EMBL" id="BFAV01000140">
    <property type="protein sequence ID" value="GBF34381.1"/>
    <property type="molecule type" value="Genomic_DNA"/>
</dbReference>
<dbReference type="InterPro" id="IPR010001">
    <property type="entry name" value="BofA"/>
</dbReference>
<keyword evidence="1" id="KW-1133">Transmembrane helix</keyword>
<evidence type="ECO:0000313" key="3">
    <source>
        <dbReference type="Proteomes" id="UP000239549"/>
    </source>
</evidence>
<organism evidence="2 3">
    <name type="scientific">Desulfocucumis palustris</name>
    <dbReference type="NCBI Taxonomy" id="1898651"/>
    <lineage>
        <taxon>Bacteria</taxon>
        <taxon>Bacillati</taxon>
        <taxon>Bacillota</taxon>
        <taxon>Clostridia</taxon>
        <taxon>Eubacteriales</taxon>
        <taxon>Desulfocucumaceae</taxon>
        <taxon>Desulfocucumis</taxon>
    </lineage>
</organism>
<name>A0A2L2XKE4_9FIRM</name>
<evidence type="ECO:0000313" key="2">
    <source>
        <dbReference type="EMBL" id="GBF34381.1"/>
    </source>
</evidence>
<comment type="caution">
    <text evidence="2">The sequence shown here is derived from an EMBL/GenBank/DDBJ whole genome shotgun (WGS) entry which is preliminary data.</text>
</comment>
<dbReference type="OrthoDB" id="2692225at2"/>
<dbReference type="Proteomes" id="UP000239549">
    <property type="component" value="Unassembled WGS sequence"/>
</dbReference>
<keyword evidence="1" id="KW-0472">Membrane</keyword>
<feature type="transmembrane region" description="Helical" evidence="1">
    <location>
        <begin position="63"/>
        <end position="86"/>
    </location>
</feature>
<sequence>MEWSAALLIMLGLCVLFLLGTVLVKPVMLLLRASFYLLAGLLLLVLVNAVLGRLGMHLAVNPATILTAGVLHVPGVILLLVLEALFV</sequence>
<evidence type="ECO:0000256" key="1">
    <source>
        <dbReference type="SAM" id="Phobius"/>
    </source>
</evidence>
<proteinExistence type="predicted"/>
<keyword evidence="1" id="KW-0812">Transmembrane</keyword>
<dbReference type="Pfam" id="PF07441">
    <property type="entry name" value="BofA"/>
    <property type="match status" value="1"/>
</dbReference>
<protein>
    <submittedName>
        <fullName evidence="2">Inhibitor of pro-sigmaK processing BofA</fullName>
    </submittedName>
</protein>
<dbReference type="RefSeq" id="WP_104372655.1">
    <property type="nucleotide sequence ID" value="NZ_BFAV01000140.1"/>
</dbReference>
<gene>
    <name evidence="2" type="ORF">DCCM_3493</name>
</gene>
<keyword evidence="3" id="KW-1185">Reference proteome</keyword>
<feature type="transmembrane region" description="Helical" evidence="1">
    <location>
        <begin position="34"/>
        <end position="51"/>
    </location>
</feature>
<reference evidence="3" key="1">
    <citation type="submission" date="2018-02" db="EMBL/GenBank/DDBJ databases">
        <title>Genome sequence of Desulfocucumis palustris strain NAW-5.</title>
        <authorList>
            <person name="Watanabe M."/>
            <person name="Kojima H."/>
            <person name="Fukui M."/>
        </authorList>
    </citation>
    <scope>NUCLEOTIDE SEQUENCE [LARGE SCALE GENOMIC DNA]</scope>
    <source>
        <strain evidence="3">NAW-5</strain>
    </source>
</reference>
<dbReference type="AlphaFoldDB" id="A0A2L2XKE4"/>